<dbReference type="Pfam" id="PF24681">
    <property type="entry name" value="Kelch_KLHDC2_KLHL20_DRC7"/>
    <property type="match status" value="1"/>
</dbReference>
<name>A0A7R9MF07_9ACAR</name>
<evidence type="ECO:0000256" key="1">
    <source>
        <dbReference type="ARBA" id="ARBA00022441"/>
    </source>
</evidence>
<dbReference type="Proteomes" id="UP000728032">
    <property type="component" value="Unassembled WGS sequence"/>
</dbReference>
<dbReference type="OrthoDB" id="7676067at2759"/>
<dbReference type="GO" id="GO:0032874">
    <property type="term" value="P:positive regulation of stress-activated MAPK cascade"/>
    <property type="evidence" value="ECO:0007669"/>
    <property type="project" value="TreeGrafter"/>
</dbReference>
<dbReference type="Gene3D" id="2.120.10.80">
    <property type="entry name" value="Kelch-type beta propeller"/>
    <property type="match status" value="2"/>
</dbReference>
<proteinExistence type="predicted"/>
<dbReference type="EMBL" id="CAJPVJ010015538">
    <property type="protein sequence ID" value="CAG2175857.1"/>
    <property type="molecule type" value="Genomic_DNA"/>
</dbReference>
<keyword evidence="4" id="KW-1185">Reference proteome</keyword>
<evidence type="ECO:0000313" key="4">
    <source>
        <dbReference type="Proteomes" id="UP000728032"/>
    </source>
</evidence>
<dbReference type="PANTHER" id="PTHR46428:SF1">
    <property type="entry name" value="KELCH DOMAIN-CONTAINING PROTEIN 10"/>
    <property type="match status" value="1"/>
</dbReference>
<reference evidence="3" key="1">
    <citation type="submission" date="2020-11" db="EMBL/GenBank/DDBJ databases">
        <authorList>
            <person name="Tran Van P."/>
        </authorList>
    </citation>
    <scope>NUCLEOTIDE SEQUENCE</scope>
</reference>
<dbReference type="SUPFAM" id="SSF117281">
    <property type="entry name" value="Kelch motif"/>
    <property type="match status" value="1"/>
</dbReference>
<dbReference type="InterPro" id="IPR015915">
    <property type="entry name" value="Kelch-typ_b-propeller"/>
</dbReference>
<evidence type="ECO:0000313" key="3">
    <source>
        <dbReference type="EMBL" id="CAD7658671.1"/>
    </source>
</evidence>
<organism evidence="3">
    <name type="scientific">Oppiella nova</name>
    <dbReference type="NCBI Taxonomy" id="334625"/>
    <lineage>
        <taxon>Eukaryota</taxon>
        <taxon>Metazoa</taxon>
        <taxon>Ecdysozoa</taxon>
        <taxon>Arthropoda</taxon>
        <taxon>Chelicerata</taxon>
        <taxon>Arachnida</taxon>
        <taxon>Acari</taxon>
        <taxon>Acariformes</taxon>
        <taxon>Sarcoptiformes</taxon>
        <taxon>Oribatida</taxon>
        <taxon>Brachypylina</taxon>
        <taxon>Oppioidea</taxon>
        <taxon>Oppiidae</taxon>
        <taxon>Oppiella</taxon>
    </lineage>
</organism>
<evidence type="ECO:0000256" key="2">
    <source>
        <dbReference type="ARBA" id="ARBA00022737"/>
    </source>
</evidence>
<dbReference type="PANTHER" id="PTHR46428">
    <property type="entry name" value="KELCH DOMAIN-CONTAINING PROTEIN 10"/>
    <property type="match status" value="1"/>
</dbReference>
<dbReference type="InterPro" id="IPR052125">
    <property type="entry name" value="KLHDC10"/>
</dbReference>
<sequence>MHAMIDTNMYSFQAFCFHKMQYKDGQTVPTARSGHRIVSTHSDVYSYGGYKPVMDEDSDEDSDEDMELESDDQWLATKPLFKELWRFSYVTRQWTRQPLRGVPPPELASHCATLLDNKYLLVFGGTSFPFGETSSNRLSVCNLTTNEWKCITNSDDNEAPIEMYGQALTIDRTSAHIYVCGGTTGHQYAIDVHRFDLQTHLWHCLYSRDINFFEDLFPESRYRHAIVLHKNKLYVIGGGTSFQCFSLSTIPVFDIELRKWVSIESRSDLNAMTDEGDGYPKSRRCHDCIHIDDFVYLLGGTDNEMIFDDFWRLDLNVMQWTRLNARIPRALYFHSSSVSPTGRLSVFGGVVNTNHIERTNELFTAWLKIPTLKEMAFDAVLHYIHRNRNQTKDNVKPIDEILFDLQIPANLRPEYSHRIPTQQPPQPTLNCTVSLTRLPA</sequence>
<protein>
    <recommendedName>
        <fullName evidence="5">Kelch domain-containing protein 10</fullName>
    </recommendedName>
</protein>
<keyword evidence="2" id="KW-0677">Repeat</keyword>
<evidence type="ECO:0008006" key="5">
    <source>
        <dbReference type="Google" id="ProtNLM"/>
    </source>
</evidence>
<keyword evidence="1" id="KW-0880">Kelch repeat</keyword>
<dbReference type="AlphaFoldDB" id="A0A7R9MF07"/>
<gene>
    <name evidence="3" type="ORF">ONB1V03_LOCUS15292</name>
</gene>
<dbReference type="EMBL" id="OC930363">
    <property type="protein sequence ID" value="CAD7658671.1"/>
    <property type="molecule type" value="Genomic_DNA"/>
</dbReference>
<accession>A0A7R9MF07</accession>